<dbReference type="RefSeq" id="WP_070371577.1">
    <property type="nucleotide sequence ID" value="NZ_LKEU01000033.1"/>
</dbReference>
<evidence type="ECO:0000256" key="3">
    <source>
        <dbReference type="ARBA" id="ARBA00022603"/>
    </source>
</evidence>
<dbReference type="NCBIfam" id="NF001080">
    <property type="entry name" value="PRK00121.2-2"/>
    <property type="match status" value="1"/>
</dbReference>
<dbReference type="PROSITE" id="PS51625">
    <property type="entry name" value="SAM_MT_TRMB"/>
    <property type="match status" value="1"/>
</dbReference>
<evidence type="ECO:0000256" key="4">
    <source>
        <dbReference type="ARBA" id="ARBA00022679"/>
    </source>
</evidence>
<reference evidence="8 9" key="1">
    <citation type="submission" date="2015-09" db="EMBL/GenBank/DDBJ databases">
        <title>Genome sequence of Acetobacterium wieringae DSM 1911.</title>
        <authorList>
            <person name="Poehlein A."/>
            <person name="Bengelsdorf F.R."/>
            <person name="Schiel-Bengelsdorf B."/>
            <person name="Duerre P."/>
            <person name="Daniel R."/>
        </authorList>
    </citation>
    <scope>NUCLEOTIDE SEQUENCE [LARGE SCALE GENOMIC DNA]</scope>
    <source>
        <strain evidence="8 9">DSM 1911</strain>
    </source>
</reference>
<dbReference type="CDD" id="cd02440">
    <property type="entry name" value="AdoMet_MTases"/>
    <property type="match status" value="1"/>
</dbReference>
<protein>
    <recommendedName>
        <fullName evidence="7">tRNA (guanine-N(7)-)-methyltransferase</fullName>
        <ecNumber evidence="7">2.1.1.33</ecNumber>
    </recommendedName>
    <alternativeName>
        <fullName evidence="7">tRNA (guanine(46)-N(7))-methyltransferase</fullName>
    </alternativeName>
    <alternativeName>
        <fullName evidence="7">tRNA(m7G46)-methyltransferase</fullName>
    </alternativeName>
</protein>
<dbReference type="Proteomes" id="UP000176244">
    <property type="component" value="Unassembled WGS sequence"/>
</dbReference>
<dbReference type="STRING" id="52694.ACWI_22930"/>
<evidence type="ECO:0000256" key="6">
    <source>
        <dbReference type="ARBA" id="ARBA00022694"/>
    </source>
</evidence>
<dbReference type="AlphaFoldDB" id="A0A1F2PFL1"/>
<gene>
    <name evidence="7 8" type="primary">trmB</name>
    <name evidence="8" type="ORF">ACWI_22930</name>
</gene>
<accession>A0A1F2PFL1</accession>
<comment type="catalytic activity">
    <reaction evidence="1 7">
        <text>guanosine(46) in tRNA + S-adenosyl-L-methionine = N(7)-methylguanosine(46) in tRNA + S-adenosyl-L-homocysteine</text>
        <dbReference type="Rhea" id="RHEA:42708"/>
        <dbReference type="Rhea" id="RHEA-COMP:10188"/>
        <dbReference type="Rhea" id="RHEA-COMP:10189"/>
        <dbReference type="ChEBI" id="CHEBI:57856"/>
        <dbReference type="ChEBI" id="CHEBI:59789"/>
        <dbReference type="ChEBI" id="CHEBI:74269"/>
        <dbReference type="ChEBI" id="CHEBI:74480"/>
        <dbReference type="EC" id="2.1.1.33"/>
    </reaction>
</comment>
<feature type="binding site" evidence="7">
    <location>
        <position position="160"/>
    </location>
    <ligand>
        <name>substrate</name>
    </ligand>
</feature>
<keyword evidence="5 7" id="KW-0949">S-adenosyl-L-methionine</keyword>
<dbReference type="UniPathway" id="UPA00989"/>
<name>A0A1F2PFL1_9FIRM</name>
<evidence type="ECO:0000313" key="9">
    <source>
        <dbReference type="Proteomes" id="UP000176244"/>
    </source>
</evidence>
<dbReference type="PANTHER" id="PTHR23417">
    <property type="entry name" value="3-DEOXY-D-MANNO-OCTULOSONIC-ACID TRANSFERASE/TRNA GUANINE-N 7 - -METHYLTRANSFERASE"/>
    <property type="match status" value="1"/>
</dbReference>
<dbReference type="InterPro" id="IPR055361">
    <property type="entry name" value="tRNA_methyltr_TrmB_bact"/>
</dbReference>
<feature type="binding site" evidence="7">
    <location>
        <position position="124"/>
    </location>
    <ligand>
        <name>S-adenosyl-L-methionine</name>
        <dbReference type="ChEBI" id="CHEBI:59789"/>
    </ligand>
</feature>
<dbReference type="EMBL" id="LKEU01000033">
    <property type="protein sequence ID" value="OFV70088.1"/>
    <property type="molecule type" value="Genomic_DNA"/>
</dbReference>
<dbReference type="InterPro" id="IPR029063">
    <property type="entry name" value="SAM-dependent_MTases_sf"/>
</dbReference>
<keyword evidence="6 7" id="KW-0819">tRNA processing</keyword>
<evidence type="ECO:0000256" key="5">
    <source>
        <dbReference type="ARBA" id="ARBA00022691"/>
    </source>
</evidence>
<evidence type="ECO:0000256" key="2">
    <source>
        <dbReference type="ARBA" id="ARBA00003015"/>
    </source>
</evidence>
<dbReference type="Gene3D" id="3.40.50.150">
    <property type="entry name" value="Vaccinia Virus protein VP39"/>
    <property type="match status" value="1"/>
</dbReference>
<comment type="caution">
    <text evidence="7">Lacks conserved residue(s) required for the propagation of feature annotation.</text>
</comment>
<dbReference type="Pfam" id="PF02390">
    <property type="entry name" value="Methyltransf_4"/>
    <property type="match status" value="1"/>
</dbReference>
<dbReference type="GO" id="GO:0043527">
    <property type="term" value="C:tRNA methyltransferase complex"/>
    <property type="evidence" value="ECO:0007669"/>
    <property type="project" value="TreeGrafter"/>
</dbReference>
<dbReference type="InterPro" id="IPR003358">
    <property type="entry name" value="tRNA_(Gua-N-7)_MeTrfase_Trmb"/>
</dbReference>
<feature type="binding site" evidence="7">
    <location>
        <position position="68"/>
    </location>
    <ligand>
        <name>S-adenosyl-L-methionine</name>
        <dbReference type="ChEBI" id="CHEBI:59789"/>
    </ligand>
</feature>
<keyword evidence="4 7" id="KW-0808">Transferase</keyword>
<dbReference type="HAMAP" id="MF_01057">
    <property type="entry name" value="tRNA_methyltr_TrmB"/>
    <property type="match status" value="1"/>
</dbReference>
<feature type="binding site" evidence="7">
    <location>
        <position position="43"/>
    </location>
    <ligand>
        <name>S-adenosyl-L-methionine</name>
        <dbReference type="ChEBI" id="CHEBI:59789"/>
    </ligand>
</feature>
<dbReference type="SUPFAM" id="SSF53335">
    <property type="entry name" value="S-adenosyl-L-methionine-dependent methyltransferases"/>
    <property type="match status" value="1"/>
</dbReference>
<dbReference type="PANTHER" id="PTHR23417:SF14">
    <property type="entry name" value="PENTACOTRIPEPTIDE-REPEAT REGION OF PRORP DOMAIN-CONTAINING PROTEIN"/>
    <property type="match status" value="1"/>
</dbReference>
<evidence type="ECO:0000256" key="7">
    <source>
        <dbReference type="HAMAP-Rule" id="MF_01057"/>
    </source>
</evidence>
<feature type="binding site" evidence="7">
    <location>
        <position position="101"/>
    </location>
    <ligand>
        <name>S-adenosyl-L-methionine</name>
        <dbReference type="ChEBI" id="CHEBI:59789"/>
    </ligand>
</feature>
<dbReference type="EC" id="2.1.1.33" evidence="7"/>
<comment type="pathway">
    <text evidence="7">tRNA modification; N(7)-methylguanine-tRNA biosynthesis.</text>
</comment>
<sequence length="220" mass="25685">MHLRPKPWARPELEACGFFQAYPPDHHGQWHHLFKKKQPLHIELGCGKGTFIAELGSRHPEINYLAIDLIDAVLGLTKRNIQAAYADANQAIDNVQIMSWNIERIDMILAPEDGVERIYINFCNPWPRRRFHKKRLTHTKQLEKYKKLLAENGEIYFKTDSDELFRDSIKYFESTGFTITTLIRDLHASDYPDNIETEHEKMFSEQGIKIKFLIASLASF</sequence>
<dbReference type="OrthoDB" id="9802090at2"/>
<comment type="caution">
    <text evidence="8">The sequence shown here is derived from an EMBL/GenBank/DDBJ whole genome shotgun (WGS) entry which is preliminary data.</text>
</comment>
<dbReference type="NCBIfam" id="TIGR00091">
    <property type="entry name" value="tRNA (guanosine(46)-N7)-methyltransferase TrmB"/>
    <property type="match status" value="1"/>
</dbReference>
<proteinExistence type="inferred from homology"/>
<dbReference type="GO" id="GO:0008176">
    <property type="term" value="F:tRNA (guanine(46)-N7)-methyltransferase activity"/>
    <property type="evidence" value="ECO:0007669"/>
    <property type="project" value="UniProtKB-UniRule"/>
</dbReference>
<evidence type="ECO:0000313" key="8">
    <source>
        <dbReference type="EMBL" id="OFV70088.1"/>
    </source>
</evidence>
<comment type="function">
    <text evidence="2 7">Catalyzes the formation of N(7)-methylguanine at position 46 (m7G46) in tRNA.</text>
</comment>
<evidence type="ECO:0000256" key="1">
    <source>
        <dbReference type="ARBA" id="ARBA00000142"/>
    </source>
</evidence>
<organism evidence="8 9">
    <name type="scientific">Acetobacterium wieringae</name>
    <dbReference type="NCBI Taxonomy" id="52694"/>
    <lineage>
        <taxon>Bacteria</taxon>
        <taxon>Bacillati</taxon>
        <taxon>Bacillota</taxon>
        <taxon>Clostridia</taxon>
        <taxon>Eubacteriales</taxon>
        <taxon>Eubacteriaceae</taxon>
        <taxon>Acetobacterium</taxon>
    </lineage>
</organism>
<comment type="similarity">
    <text evidence="7">Belongs to the class I-like SAM-binding methyltransferase superfamily. TrmB family.</text>
</comment>
<keyword evidence="3 7" id="KW-0489">Methyltransferase</keyword>